<dbReference type="Gene3D" id="1.10.3720.10">
    <property type="entry name" value="MetI-like"/>
    <property type="match status" value="1"/>
</dbReference>
<evidence type="ECO:0000259" key="8">
    <source>
        <dbReference type="PROSITE" id="PS50928"/>
    </source>
</evidence>
<keyword evidence="5 7" id="KW-1133">Transmembrane helix</keyword>
<dbReference type="RefSeq" id="WP_079697900.1">
    <property type="nucleotide sequence ID" value="NZ_JADNAH010000108.1"/>
</dbReference>
<feature type="transmembrane region" description="Helical" evidence="7">
    <location>
        <begin position="71"/>
        <end position="96"/>
    </location>
</feature>
<dbReference type="InterPro" id="IPR000515">
    <property type="entry name" value="MetI-like"/>
</dbReference>
<feature type="transmembrane region" description="Helical" evidence="7">
    <location>
        <begin position="108"/>
        <end position="128"/>
    </location>
</feature>
<keyword evidence="6 7" id="KW-0472">Membrane</keyword>
<dbReference type="OrthoDB" id="153186at2"/>
<dbReference type="GO" id="GO:0055085">
    <property type="term" value="P:transmembrane transport"/>
    <property type="evidence" value="ECO:0007669"/>
    <property type="project" value="InterPro"/>
</dbReference>
<sequence>MFAKKIGSNAWKVFIFLLFAVYAFAIIYPLSWMIISSLKTNTEFFTSPWGLPAQPQWHHYYEAVKYGVAAYFFNSVFITLASVLFSVLFSSMASYIITRFDFKLKNAAFLFILGGLMISPEVTLVSLFKLEQSLHVYNTHWALIIPYTVFRIPFTTFLIRSYMLSLPKAVEESAYIDGCSTFKVFSRIVMPICKPIIASAALLTAMTSWNEFMFALVFVESEKYKTIPIGLMNLKGQFGTNYPRLMAALVVSASVMIILFLCFQKQFVRGLTAGSVKG</sequence>
<name>A0A9X8Y7C9_9FIRM</name>
<evidence type="ECO:0000313" key="10">
    <source>
        <dbReference type="Proteomes" id="UP000294682"/>
    </source>
</evidence>
<feature type="domain" description="ABC transmembrane type-1" evidence="8">
    <location>
        <begin position="72"/>
        <end position="263"/>
    </location>
</feature>
<proteinExistence type="inferred from homology"/>
<evidence type="ECO:0000256" key="6">
    <source>
        <dbReference type="ARBA" id="ARBA00023136"/>
    </source>
</evidence>
<keyword evidence="4 7" id="KW-0812">Transmembrane</keyword>
<evidence type="ECO:0000313" key="9">
    <source>
        <dbReference type="EMBL" id="TCL41578.1"/>
    </source>
</evidence>
<dbReference type="CDD" id="cd06261">
    <property type="entry name" value="TM_PBP2"/>
    <property type="match status" value="1"/>
</dbReference>
<keyword evidence="3" id="KW-1003">Cell membrane</keyword>
<feature type="transmembrane region" description="Helical" evidence="7">
    <location>
        <begin position="12"/>
        <end position="35"/>
    </location>
</feature>
<evidence type="ECO:0000256" key="4">
    <source>
        <dbReference type="ARBA" id="ARBA00022692"/>
    </source>
</evidence>
<gene>
    <name evidence="9" type="ORF">EDD78_11352</name>
</gene>
<comment type="similarity">
    <text evidence="7">Belongs to the binding-protein-dependent transport system permease family.</text>
</comment>
<dbReference type="Pfam" id="PF00528">
    <property type="entry name" value="BPD_transp_1"/>
    <property type="match status" value="1"/>
</dbReference>
<evidence type="ECO:0000256" key="3">
    <source>
        <dbReference type="ARBA" id="ARBA00022475"/>
    </source>
</evidence>
<dbReference type="PANTHER" id="PTHR43744:SF12">
    <property type="entry name" value="ABC TRANSPORTER PERMEASE PROTEIN MG189-RELATED"/>
    <property type="match status" value="1"/>
</dbReference>
<keyword evidence="2 7" id="KW-0813">Transport</keyword>
<organism evidence="9 10">
    <name type="scientific">Harryflintia acetispora</name>
    <dbReference type="NCBI Taxonomy" id="1849041"/>
    <lineage>
        <taxon>Bacteria</taxon>
        <taxon>Bacillati</taxon>
        <taxon>Bacillota</taxon>
        <taxon>Clostridia</taxon>
        <taxon>Eubacteriales</taxon>
        <taxon>Oscillospiraceae</taxon>
        <taxon>Harryflintia</taxon>
    </lineage>
</organism>
<evidence type="ECO:0000256" key="1">
    <source>
        <dbReference type="ARBA" id="ARBA00004651"/>
    </source>
</evidence>
<feature type="transmembrane region" description="Helical" evidence="7">
    <location>
        <begin position="140"/>
        <end position="159"/>
    </location>
</feature>
<dbReference type="PROSITE" id="PS50928">
    <property type="entry name" value="ABC_TM1"/>
    <property type="match status" value="1"/>
</dbReference>
<dbReference type="InterPro" id="IPR035906">
    <property type="entry name" value="MetI-like_sf"/>
</dbReference>
<comment type="subcellular location">
    <subcellularLocation>
        <location evidence="1 7">Cell membrane</location>
        <topology evidence="1 7">Multi-pass membrane protein</topology>
    </subcellularLocation>
</comment>
<keyword evidence="10" id="KW-1185">Reference proteome</keyword>
<comment type="caution">
    <text evidence="9">The sequence shown here is derived from an EMBL/GenBank/DDBJ whole genome shotgun (WGS) entry which is preliminary data.</text>
</comment>
<evidence type="ECO:0000256" key="7">
    <source>
        <dbReference type="RuleBase" id="RU363032"/>
    </source>
</evidence>
<accession>A0A9X8Y7C9</accession>
<reference evidence="9 10" key="1">
    <citation type="submission" date="2019-03" db="EMBL/GenBank/DDBJ databases">
        <title>Genomic Encyclopedia of Type Strains, Phase IV (KMG-IV): sequencing the most valuable type-strain genomes for metagenomic binning, comparative biology and taxonomic classification.</title>
        <authorList>
            <person name="Goeker M."/>
        </authorList>
    </citation>
    <scope>NUCLEOTIDE SEQUENCE [LARGE SCALE GENOMIC DNA]</scope>
    <source>
        <strain evidence="9 10">DSM 100433</strain>
    </source>
</reference>
<dbReference type="GO" id="GO:0005886">
    <property type="term" value="C:plasma membrane"/>
    <property type="evidence" value="ECO:0007669"/>
    <property type="project" value="UniProtKB-SubCell"/>
</dbReference>
<dbReference type="Proteomes" id="UP000294682">
    <property type="component" value="Unassembled WGS sequence"/>
</dbReference>
<dbReference type="AlphaFoldDB" id="A0A9X8Y7C9"/>
<dbReference type="PANTHER" id="PTHR43744">
    <property type="entry name" value="ABC TRANSPORTER PERMEASE PROTEIN MG189-RELATED-RELATED"/>
    <property type="match status" value="1"/>
</dbReference>
<evidence type="ECO:0000256" key="5">
    <source>
        <dbReference type="ARBA" id="ARBA00022989"/>
    </source>
</evidence>
<evidence type="ECO:0000256" key="2">
    <source>
        <dbReference type="ARBA" id="ARBA00022448"/>
    </source>
</evidence>
<dbReference type="SUPFAM" id="SSF161098">
    <property type="entry name" value="MetI-like"/>
    <property type="match status" value="1"/>
</dbReference>
<dbReference type="EMBL" id="SLUK01000013">
    <property type="protein sequence ID" value="TCL41578.1"/>
    <property type="molecule type" value="Genomic_DNA"/>
</dbReference>
<feature type="transmembrane region" description="Helical" evidence="7">
    <location>
        <begin position="242"/>
        <end position="263"/>
    </location>
</feature>
<protein>
    <submittedName>
        <fullName evidence="9">Raffinose/stachyose/melibiose transport system permease protein</fullName>
    </submittedName>
</protein>